<dbReference type="PROSITE" id="PS50113">
    <property type="entry name" value="PAC"/>
    <property type="match status" value="1"/>
</dbReference>
<feature type="domain" description="PAC" evidence="3">
    <location>
        <begin position="679"/>
        <end position="731"/>
    </location>
</feature>
<evidence type="ECO:0000259" key="5">
    <source>
        <dbReference type="PROSITE" id="PS50887"/>
    </source>
</evidence>
<sequence>MHQSNRDLVLQAWLLILLTSSFLIGFSSLLLDLLTHPPLPPQWRLSHDGTVAVLLVSFGLLALLRHKSSWRHFSAGLMMALGSYSLVYPTFATATSAGLSWLTREPHLAPLPASLVLIMGACCFLSPASEYTRRCYRLLGWVASGIGVGTLAYPMTSETPPIAVAGLTAMGSLFCLLLGSGLLIIAHQRTYPTLSLPRSAIITGVLGVTASLMIWLVSSWGQYHVRIADAEQLVSNIADGMEQRVEMRVRLIERLTARWLALQGQDRRVIRELQQVEIRTYMNDEPSLQAIVHLGPDSRVRWRVGREPEDLLWLMDQLTDPETLGWLQQQDALSRRINWRFPDPERINLGILAVTLDGGRHTMLATINLSEIINTQSHLDTGGFTITYSLSGKTWGTIHADDWHEAIRPQVFSSHQMTLPGGPTFTVTALDGPLSLSSLPGALPVLFGLLGLVFSYQLIVSRSLVSIRDQQSTALQRSEEQFRSLFTQNPDAIFALDKEGYYRSVNPAIESIIGLRESELLGQHFNNLICDPACSREDIEQTETAFRVASQGRPYGYSMCYVRPGAALKHLEVLMLPIVVKGEIDGVFGIAKDITTRVVAEERLHILERSLEASSNGAVILDVRQDSNPVVYVNPAFTRITGYLAQEVIGQSPSFLMGDETDPKDIEQIREAVLHGESLSTTMHAHRCDGTSFWNQLFLSPVRDANQRVTHFVGIMNDISEHKEQESQLVYQATHDVLTGLGNRTLFSDRLAHDVELAARNGQTLAVLFIDLDEFKPINDTLGHKVGDKLLISVAERLQQGLRTSDTLARLGGDEFVLLLPDLSHATEAEEVAIRLLEQLNKAHRIDEHELHVSASIGIAVNRGGLDEPERLLQHADMAMYKAKQQGRNTYQLYTEDLDSTLSQRVSLRSELQEAIEHGHLSLHYQPLLDREGQVDGLEALVRWHHPSKGLISPATFIPMAEETGQIIPLSRWVMRQASKDAHQLVKQGLLNKRMAINLSPLQFHRPNFLSTLRSVLSETGLAPEHLELELTEGILMHDTDGAIDILNALNGMQISTSIDDFGTGFSSLSYLRDLPVDKIKIDRSFVQRAIKSDKNAAICQGIITLAQKLDLRVVAEGIETPEQYDYLMSLGCDVFQGYLFAKPMPLDSLTTWLMQRERVLI</sequence>
<evidence type="ECO:0000256" key="1">
    <source>
        <dbReference type="SAM" id="Phobius"/>
    </source>
</evidence>
<dbReference type="CDD" id="cd01948">
    <property type="entry name" value="EAL"/>
    <property type="match status" value="1"/>
</dbReference>
<feature type="transmembrane region" description="Helical" evidence="1">
    <location>
        <begin position="198"/>
        <end position="217"/>
    </location>
</feature>
<dbReference type="Pfam" id="PF08448">
    <property type="entry name" value="PAS_4"/>
    <property type="match status" value="1"/>
</dbReference>
<dbReference type="PANTHER" id="PTHR44757:SF2">
    <property type="entry name" value="BIOFILM ARCHITECTURE MAINTENANCE PROTEIN MBAA"/>
    <property type="match status" value="1"/>
</dbReference>
<evidence type="ECO:0000259" key="3">
    <source>
        <dbReference type="PROSITE" id="PS50113"/>
    </source>
</evidence>
<feature type="transmembrane region" description="Helical" evidence="1">
    <location>
        <begin position="12"/>
        <end position="31"/>
    </location>
</feature>
<dbReference type="NCBIfam" id="TIGR00229">
    <property type="entry name" value="sensory_box"/>
    <property type="match status" value="2"/>
</dbReference>
<dbReference type="NCBIfam" id="TIGR00254">
    <property type="entry name" value="GGDEF"/>
    <property type="match status" value="1"/>
</dbReference>
<dbReference type="RefSeq" id="WP_346063247.1">
    <property type="nucleotide sequence ID" value="NZ_BAAADR010000016.1"/>
</dbReference>
<dbReference type="Gene3D" id="3.30.450.20">
    <property type="entry name" value="PAS domain"/>
    <property type="match status" value="2"/>
</dbReference>
<feature type="domain" description="EAL" evidence="4">
    <location>
        <begin position="905"/>
        <end position="1158"/>
    </location>
</feature>
<dbReference type="PANTHER" id="PTHR44757">
    <property type="entry name" value="DIGUANYLATE CYCLASE DGCP"/>
    <property type="match status" value="1"/>
</dbReference>
<dbReference type="PROSITE" id="PS50887">
    <property type="entry name" value="GGDEF"/>
    <property type="match status" value="1"/>
</dbReference>
<comment type="caution">
    <text evidence="6">The sequence shown here is derived from an EMBL/GenBank/DDBJ whole genome shotgun (WGS) entry which is preliminary data.</text>
</comment>
<feature type="domain" description="GGDEF" evidence="5">
    <location>
        <begin position="763"/>
        <end position="896"/>
    </location>
</feature>
<dbReference type="Pfam" id="PF00563">
    <property type="entry name" value="EAL"/>
    <property type="match status" value="1"/>
</dbReference>
<dbReference type="InterPro" id="IPR029787">
    <property type="entry name" value="Nucleotide_cyclase"/>
</dbReference>
<name>A0ABW2EVG7_9GAMM</name>
<dbReference type="InterPro" id="IPR035965">
    <property type="entry name" value="PAS-like_dom_sf"/>
</dbReference>
<dbReference type="SUPFAM" id="SSF55785">
    <property type="entry name" value="PYP-like sensor domain (PAS domain)"/>
    <property type="match status" value="2"/>
</dbReference>
<keyword evidence="7" id="KW-1185">Reference proteome</keyword>
<reference evidence="7" key="1">
    <citation type="journal article" date="2019" name="Int. J. Syst. Evol. Microbiol.">
        <title>The Global Catalogue of Microorganisms (GCM) 10K type strain sequencing project: providing services to taxonomists for standard genome sequencing and annotation.</title>
        <authorList>
            <consortium name="The Broad Institute Genomics Platform"/>
            <consortium name="The Broad Institute Genome Sequencing Center for Infectious Disease"/>
            <person name="Wu L."/>
            <person name="Ma J."/>
        </authorList>
    </citation>
    <scope>NUCLEOTIDE SEQUENCE [LARGE SCALE GENOMIC DNA]</scope>
    <source>
        <strain evidence="7">CGMCC 1.13666</strain>
    </source>
</reference>
<dbReference type="SMART" id="SM00086">
    <property type="entry name" value="PAC"/>
    <property type="match status" value="2"/>
</dbReference>
<feature type="domain" description="PAS" evidence="2">
    <location>
        <begin position="478"/>
        <end position="523"/>
    </location>
</feature>
<dbReference type="Pfam" id="PF00990">
    <property type="entry name" value="GGDEF"/>
    <property type="match status" value="1"/>
</dbReference>
<feature type="transmembrane region" description="Helical" evidence="1">
    <location>
        <begin position="108"/>
        <end position="126"/>
    </location>
</feature>
<dbReference type="Proteomes" id="UP001596411">
    <property type="component" value="Unassembled WGS sequence"/>
</dbReference>
<evidence type="ECO:0000313" key="7">
    <source>
        <dbReference type="Proteomes" id="UP001596411"/>
    </source>
</evidence>
<dbReference type="SUPFAM" id="SSF55073">
    <property type="entry name" value="Nucleotide cyclase"/>
    <property type="match status" value="1"/>
</dbReference>
<dbReference type="InterPro" id="IPR043128">
    <property type="entry name" value="Rev_trsase/Diguanyl_cyclase"/>
</dbReference>
<feature type="transmembrane region" description="Helical" evidence="1">
    <location>
        <begin position="162"/>
        <end position="186"/>
    </location>
</feature>
<gene>
    <name evidence="6" type="ORF">ACFQH5_03875</name>
</gene>
<dbReference type="Gene3D" id="3.30.70.270">
    <property type="match status" value="1"/>
</dbReference>
<dbReference type="SMART" id="SM00091">
    <property type="entry name" value="PAS"/>
    <property type="match status" value="2"/>
</dbReference>
<dbReference type="CDD" id="cd01949">
    <property type="entry name" value="GGDEF"/>
    <property type="match status" value="1"/>
</dbReference>
<dbReference type="Pfam" id="PF13426">
    <property type="entry name" value="PAS_9"/>
    <property type="match status" value="1"/>
</dbReference>
<dbReference type="InterPro" id="IPR035919">
    <property type="entry name" value="EAL_sf"/>
</dbReference>
<evidence type="ECO:0000259" key="4">
    <source>
        <dbReference type="PROSITE" id="PS50883"/>
    </source>
</evidence>
<evidence type="ECO:0000259" key="2">
    <source>
        <dbReference type="PROSITE" id="PS50112"/>
    </source>
</evidence>
<feature type="transmembrane region" description="Helical" evidence="1">
    <location>
        <begin position="138"/>
        <end position="156"/>
    </location>
</feature>
<dbReference type="InterPro" id="IPR013656">
    <property type="entry name" value="PAS_4"/>
</dbReference>
<dbReference type="CDD" id="cd00130">
    <property type="entry name" value="PAS"/>
    <property type="match status" value="2"/>
</dbReference>
<dbReference type="PROSITE" id="PS50112">
    <property type="entry name" value="PAS"/>
    <property type="match status" value="2"/>
</dbReference>
<feature type="transmembrane region" description="Helical" evidence="1">
    <location>
        <begin position="43"/>
        <end position="64"/>
    </location>
</feature>
<dbReference type="EMBL" id="JBHSZP010000006">
    <property type="protein sequence ID" value="MFC7088688.1"/>
    <property type="molecule type" value="Genomic_DNA"/>
</dbReference>
<keyword evidence="1" id="KW-0472">Membrane</keyword>
<dbReference type="SMART" id="SM00267">
    <property type="entry name" value="GGDEF"/>
    <property type="match status" value="1"/>
</dbReference>
<feature type="domain" description="PAS" evidence="2">
    <location>
        <begin position="603"/>
        <end position="686"/>
    </location>
</feature>
<dbReference type="SMART" id="SM00052">
    <property type="entry name" value="EAL"/>
    <property type="match status" value="1"/>
</dbReference>
<dbReference type="InterPro" id="IPR052155">
    <property type="entry name" value="Biofilm_reg_signaling"/>
</dbReference>
<dbReference type="SUPFAM" id="SSF141868">
    <property type="entry name" value="EAL domain-like"/>
    <property type="match status" value="1"/>
</dbReference>
<dbReference type="InterPro" id="IPR001633">
    <property type="entry name" value="EAL_dom"/>
</dbReference>
<proteinExistence type="predicted"/>
<evidence type="ECO:0000313" key="6">
    <source>
        <dbReference type="EMBL" id="MFC7088688.1"/>
    </source>
</evidence>
<feature type="transmembrane region" description="Helical" evidence="1">
    <location>
        <begin position="76"/>
        <end position="102"/>
    </location>
</feature>
<dbReference type="InterPro" id="IPR000014">
    <property type="entry name" value="PAS"/>
</dbReference>
<dbReference type="InterPro" id="IPR001610">
    <property type="entry name" value="PAC"/>
</dbReference>
<keyword evidence="1" id="KW-1133">Transmembrane helix</keyword>
<dbReference type="Gene3D" id="3.20.20.450">
    <property type="entry name" value="EAL domain"/>
    <property type="match status" value="1"/>
</dbReference>
<dbReference type="InterPro" id="IPR000700">
    <property type="entry name" value="PAS-assoc_C"/>
</dbReference>
<dbReference type="InterPro" id="IPR000160">
    <property type="entry name" value="GGDEF_dom"/>
</dbReference>
<dbReference type="PROSITE" id="PS50883">
    <property type="entry name" value="EAL"/>
    <property type="match status" value="1"/>
</dbReference>
<keyword evidence="1" id="KW-0812">Transmembrane</keyword>
<organism evidence="6 7">
    <name type="scientific">Halomonas salifodinae</name>
    <dbReference type="NCBI Taxonomy" id="438745"/>
    <lineage>
        <taxon>Bacteria</taxon>
        <taxon>Pseudomonadati</taxon>
        <taxon>Pseudomonadota</taxon>
        <taxon>Gammaproteobacteria</taxon>
        <taxon>Oceanospirillales</taxon>
        <taxon>Halomonadaceae</taxon>
        <taxon>Halomonas</taxon>
    </lineage>
</organism>
<accession>A0ABW2EVG7</accession>
<protein>
    <submittedName>
        <fullName evidence="6">EAL domain-containing protein</fullName>
    </submittedName>
</protein>